<evidence type="ECO:0000256" key="16">
    <source>
        <dbReference type="SAM" id="Phobius"/>
    </source>
</evidence>
<reference evidence="17 18" key="1">
    <citation type="submission" date="2015-07" db="EMBL/GenBank/DDBJ databases">
        <title>Genome analysis of myxobacterium Chondromyces crocatus Cm c5 reveals a high potential for natural compound synthesis and the genetic basis for the loss of fruiting body formation.</title>
        <authorList>
            <person name="Zaburannyi N."/>
            <person name="Bunk B."/>
            <person name="Maier J."/>
            <person name="Overmann J."/>
            <person name="Mueller R."/>
        </authorList>
    </citation>
    <scope>NUCLEOTIDE SEQUENCE [LARGE SCALE GENOMIC DNA]</scope>
    <source>
        <strain evidence="17 18">Cm c5</strain>
    </source>
</reference>
<keyword evidence="11 16" id="KW-0472">Membrane</keyword>
<dbReference type="PIRSF" id="PIRSF000847">
    <property type="entry name" value="Phos_ph_gly_syn"/>
    <property type="match status" value="1"/>
</dbReference>
<name>A0A0K1EBQ3_CHOCO</name>
<dbReference type="InterPro" id="IPR048254">
    <property type="entry name" value="CDP_ALCOHOL_P_TRANSF_CS"/>
</dbReference>
<evidence type="ECO:0000313" key="17">
    <source>
        <dbReference type="EMBL" id="AKT38008.1"/>
    </source>
</evidence>
<evidence type="ECO:0000256" key="2">
    <source>
        <dbReference type="ARBA" id="ARBA00005042"/>
    </source>
</evidence>
<keyword evidence="7 15" id="KW-0808">Transferase</keyword>
<evidence type="ECO:0000256" key="5">
    <source>
        <dbReference type="ARBA" id="ARBA00014944"/>
    </source>
</evidence>
<evidence type="ECO:0000256" key="6">
    <source>
        <dbReference type="ARBA" id="ARBA00022516"/>
    </source>
</evidence>
<comment type="catalytic activity">
    <reaction evidence="14">
        <text>a CDP-1,2-diacyl-sn-glycerol + sn-glycerol 3-phosphate = a 1,2-diacyl-sn-glycero-3-phospho-(1'-sn-glycero-3'-phosphate) + CMP + H(+)</text>
        <dbReference type="Rhea" id="RHEA:12593"/>
        <dbReference type="ChEBI" id="CHEBI:15378"/>
        <dbReference type="ChEBI" id="CHEBI:57597"/>
        <dbReference type="ChEBI" id="CHEBI:58332"/>
        <dbReference type="ChEBI" id="CHEBI:60110"/>
        <dbReference type="ChEBI" id="CHEBI:60377"/>
        <dbReference type="EC" id="2.7.8.5"/>
    </reaction>
</comment>
<dbReference type="InterPro" id="IPR000462">
    <property type="entry name" value="CDP-OH_P_trans"/>
</dbReference>
<comment type="similarity">
    <text evidence="3 15">Belongs to the CDP-alcohol phosphatidyltransferase class-I family.</text>
</comment>
<evidence type="ECO:0000256" key="12">
    <source>
        <dbReference type="ARBA" id="ARBA00023209"/>
    </source>
</evidence>
<protein>
    <recommendedName>
        <fullName evidence="5">CDP-diacylglycerol--glycerol-3-phosphate 3-phosphatidyltransferase</fullName>
        <ecNumber evidence="4">2.7.8.5</ecNumber>
    </recommendedName>
</protein>
<accession>A0A0K1EBQ3</accession>
<feature type="transmembrane region" description="Helical" evidence="16">
    <location>
        <begin position="157"/>
        <end position="173"/>
    </location>
</feature>
<gene>
    <name evidence="17" type="primary">pgsA</name>
    <name evidence="17" type="ORF">CMC5_021490</name>
</gene>
<evidence type="ECO:0000256" key="9">
    <source>
        <dbReference type="ARBA" id="ARBA00022989"/>
    </source>
</evidence>
<dbReference type="EMBL" id="CP012159">
    <property type="protein sequence ID" value="AKT38008.1"/>
    <property type="molecule type" value="Genomic_DNA"/>
</dbReference>
<dbReference type="GO" id="GO:0008444">
    <property type="term" value="F:CDP-diacylglycerol-glycerol-3-phosphate 3-phosphatidyltransferase activity"/>
    <property type="evidence" value="ECO:0007669"/>
    <property type="project" value="UniProtKB-EC"/>
</dbReference>
<dbReference type="InterPro" id="IPR050324">
    <property type="entry name" value="CDP-alcohol_PTase-I"/>
</dbReference>
<keyword evidence="13" id="KW-1208">Phospholipid metabolism</keyword>
<evidence type="ECO:0000256" key="7">
    <source>
        <dbReference type="ARBA" id="ARBA00022679"/>
    </source>
</evidence>
<keyword evidence="18" id="KW-1185">Reference proteome</keyword>
<dbReference type="STRING" id="52.CMC5_021490"/>
<evidence type="ECO:0000256" key="15">
    <source>
        <dbReference type="RuleBase" id="RU003750"/>
    </source>
</evidence>
<evidence type="ECO:0000256" key="13">
    <source>
        <dbReference type="ARBA" id="ARBA00023264"/>
    </source>
</evidence>
<keyword evidence="8 16" id="KW-0812">Transmembrane</keyword>
<proteinExistence type="inferred from homology"/>
<evidence type="ECO:0000256" key="14">
    <source>
        <dbReference type="ARBA" id="ARBA00048586"/>
    </source>
</evidence>
<keyword evidence="10" id="KW-0443">Lipid metabolism</keyword>
<comment type="pathway">
    <text evidence="2">Phospholipid metabolism; phosphatidylglycerol biosynthesis; phosphatidylglycerol from CDP-diacylglycerol: step 1/2.</text>
</comment>
<keyword evidence="12" id="KW-0594">Phospholipid biosynthesis</keyword>
<comment type="subcellular location">
    <subcellularLocation>
        <location evidence="1">Membrane</location>
        <topology evidence="1">Multi-pass membrane protein</topology>
    </subcellularLocation>
</comment>
<evidence type="ECO:0000256" key="1">
    <source>
        <dbReference type="ARBA" id="ARBA00004141"/>
    </source>
</evidence>
<dbReference type="PANTHER" id="PTHR14269">
    <property type="entry name" value="CDP-DIACYLGLYCEROL--GLYCEROL-3-PHOSPHATE 3-PHOSPHATIDYLTRANSFERASE-RELATED"/>
    <property type="match status" value="1"/>
</dbReference>
<dbReference type="GO" id="GO:0046474">
    <property type="term" value="P:glycerophospholipid biosynthetic process"/>
    <property type="evidence" value="ECO:0007669"/>
    <property type="project" value="TreeGrafter"/>
</dbReference>
<sequence>MAEITPRDLLLLPNLISYTRLPLGILFPFVADRPLPALAVLAAAGFSDMLDGWVARSSRHATATGAVIDPLCDKAFALAVMLTLVVQGRIPGWGVVALLTREILQLPLVLWIGLSPRFRGARLSVARANIPGKAATVVQFAAVLAALIWPAALSATLWAAGVAGVVSGLSYWNRQIRHMQGQREA</sequence>
<dbReference type="PROSITE" id="PS00379">
    <property type="entry name" value="CDP_ALCOHOL_P_TRANSF"/>
    <property type="match status" value="1"/>
</dbReference>
<dbReference type="AlphaFoldDB" id="A0A0K1EBQ3"/>
<evidence type="ECO:0000256" key="8">
    <source>
        <dbReference type="ARBA" id="ARBA00022692"/>
    </source>
</evidence>
<dbReference type="InterPro" id="IPR043130">
    <property type="entry name" value="CDP-OH_PTrfase_TM_dom"/>
</dbReference>
<dbReference type="KEGG" id="ccro:CMC5_021490"/>
<keyword evidence="6" id="KW-0444">Lipid biosynthesis</keyword>
<evidence type="ECO:0000256" key="11">
    <source>
        <dbReference type="ARBA" id="ARBA00023136"/>
    </source>
</evidence>
<keyword evidence="9 16" id="KW-1133">Transmembrane helix</keyword>
<evidence type="ECO:0000256" key="10">
    <source>
        <dbReference type="ARBA" id="ARBA00023098"/>
    </source>
</evidence>
<dbReference type="InterPro" id="IPR004570">
    <property type="entry name" value="Phosphatidylglycerol_P_synth"/>
</dbReference>
<evidence type="ECO:0000313" key="18">
    <source>
        <dbReference type="Proteomes" id="UP000067626"/>
    </source>
</evidence>
<dbReference type="EC" id="2.7.8.5" evidence="4"/>
<dbReference type="RefSeq" id="WP_050430297.1">
    <property type="nucleotide sequence ID" value="NZ_CP012159.1"/>
</dbReference>
<dbReference type="GO" id="GO:0016020">
    <property type="term" value="C:membrane"/>
    <property type="evidence" value="ECO:0007669"/>
    <property type="project" value="UniProtKB-SubCell"/>
</dbReference>
<dbReference type="OrthoDB" id="9796672at2"/>
<dbReference type="Proteomes" id="UP000067626">
    <property type="component" value="Chromosome"/>
</dbReference>
<evidence type="ECO:0000256" key="3">
    <source>
        <dbReference type="ARBA" id="ARBA00010441"/>
    </source>
</evidence>
<dbReference type="Pfam" id="PF01066">
    <property type="entry name" value="CDP-OH_P_transf"/>
    <property type="match status" value="1"/>
</dbReference>
<dbReference type="PANTHER" id="PTHR14269:SF11">
    <property type="entry name" value="CDP-DIACYLGLYCEROL--GLYCEROL-3-PHOSPHATE 3-PHOSPHATIDYLTRANSFERASE"/>
    <property type="match status" value="1"/>
</dbReference>
<dbReference type="Gene3D" id="1.20.120.1760">
    <property type="match status" value="1"/>
</dbReference>
<evidence type="ECO:0000256" key="4">
    <source>
        <dbReference type="ARBA" id="ARBA00013170"/>
    </source>
</evidence>
<organism evidence="17 18">
    <name type="scientific">Chondromyces crocatus</name>
    <dbReference type="NCBI Taxonomy" id="52"/>
    <lineage>
        <taxon>Bacteria</taxon>
        <taxon>Pseudomonadati</taxon>
        <taxon>Myxococcota</taxon>
        <taxon>Polyangia</taxon>
        <taxon>Polyangiales</taxon>
        <taxon>Polyangiaceae</taxon>
        <taxon>Chondromyces</taxon>
    </lineage>
</organism>